<protein>
    <recommendedName>
        <fullName evidence="4">PA14 domain-containing protein</fullName>
    </recommendedName>
</protein>
<evidence type="ECO:0000313" key="2">
    <source>
        <dbReference type="EMBL" id="EPZ14068.1"/>
    </source>
</evidence>
<evidence type="ECO:0000313" key="3">
    <source>
        <dbReference type="Proteomes" id="UP000015455"/>
    </source>
</evidence>
<feature type="signal peptide" evidence="1">
    <location>
        <begin position="1"/>
        <end position="24"/>
    </location>
</feature>
<comment type="caution">
    <text evidence="2">The sequence shown here is derived from an EMBL/GenBank/DDBJ whole genome shotgun (WGS) entry which is preliminary data.</text>
</comment>
<dbReference type="STRING" id="1348657.M622_07370"/>
<dbReference type="PATRIC" id="fig|1348657.5.peg.3491"/>
<dbReference type="eggNOG" id="ENOG5034C1N">
    <property type="taxonomic scope" value="Bacteria"/>
</dbReference>
<organism evidence="2 3">
    <name type="scientific">Thauera terpenica 58Eu</name>
    <dbReference type="NCBI Taxonomy" id="1348657"/>
    <lineage>
        <taxon>Bacteria</taxon>
        <taxon>Pseudomonadati</taxon>
        <taxon>Pseudomonadota</taxon>
        <taxon>Betaproteobacteria</taxon>
        <taxon>Rhodocyclales</taxon>
        <taxon>Zoogloeaceae</taxon>
        <taxon>Thauera</taxon>
    </lineage>
</organism>
<dbReference type="OrthoDB" id="8884384at2"/>
<name>T0ATW0_9RHOO</name>
<evidence type="ECO:0000256" key="1">
    <source>
        <dbReference type="SAM" id="SignalP"/>
    </source>
</evidence>
<dbReference type="Gene3D" id="2.60.120.1560">
    <property type="match status" value="1"/>
</dbReference>
<sequence>MPNLLLKSFSALACCVCLAHPASATLMLDPLSTASYVTGGGLSATWSQIRDDYRFSQQTWVEPGQGPQAIGNFSWGTGIWGTVDIAHVHNLSPTDAALIGRVSTVSAVSFANQTYNDFASNGSYGSWGYDYQRPLAPIVAQTGVQTNYAASFGGFVYIAEAGLYDFSLFADDGFTFALTGANGMLGVSRETLAGSSTGRDHYTLSGANGNSAVSLGSGYYGIQIDYFNRLESGVIDLALWGPQDQDWHSISSDRLYVSIPSNSVSEPGMLALLTLGLIGLGGSQRGRKFRSV</sequence>
<gene>
    <name evidence="2" type="ORF">M622_07370</name>
</gene>
<proteinExistence type="predicted"/>
<keyword evidence="1" id="KW-0732">Signal</keyword>
<keyword evidence="3" id="KW-1185">Reference proteome</keyword>
<dbReference type="AlphaFoldDB" id="T0ATW0"/>
<dbReference type="Proteomes" id="UP000015455">
    <property type="component" value="Unassembled WGS sequence"/>
</dbReference>
<feature type="chain" id="PRO_5004561870" description="PA14 domain-containing protein" evidence="1">
    <location>
        <begin position="25"/>
        <end position="292"/>
    </location>
</feature>
<evidence type="ECO:0008006" key="4">
    <source>
        <dbReference type="Google" id="ProtNLM"/>
    </source>
</evidence>
<dbReference type="EMBL" id="ATJV01000103">
    <property type="protein sequence ID" value="EPZ14068.1"/>
    <property type="molecule type" value="Genomic_DNA"/>
</dbReference>
<dbReference type="RefSeq" id="WP_021250870.1">
    <property type="nucleotide sequence ID" value="NZ_ATJV01000103.1"/>
</dbReference>
<reference evidence="2 3" key="1">
    <citation type="submission" date="2013-06" db="EMBL/GenBank/DDBJ databases">
        <title>Draft genome sequence of Thauera terpenica.</title>
        <authorList>
            <person name="Liu B."/>
            <person name="Frostegard A.H."/>
            <person name="Shapleigh J.P."/>
        </authorList>
    </citation>
    <scope>NUCLEOTIDE SEQUENCE [LARGE SCALE GENOMIC DNA]</scope>
    <source>
        <strain evidence="2 3">58Eu</strain>
    </source>
</reference>
<accession>T0ATW0</accession>